<name>A0A4V2NW22_9PROT</name>
<feature type="domain" description="Rhodanese" evidence="3">
    <location>
        <begin position="167"/>
        <end position="280"/>
    </location>
</feature>
<dbReference type="SUPFAM" id="SSF52821">
    <property type="entry name" value="Rhodanese/Cell cycle control phosphatase"/>
    <property type="match status" value="2"/>
</dbReference>
<feature type="domain" description="Rhodanese" evidence="3">
    <location>
        <begin position="17"/>
        <end position="136"/>
    </location>
</feature>
<dbReference type="EMBL" id="SJZB01000024">
    <property type="protein sequence ID" value="TCJ15702.1"/>
    <property type="molecule type" value="Genomic_DNA"/>
</dbReference>
<accession>A0A4V2NW22</accession>
<dbReference type="CDD" id="cd01448">
    <property type="entry name" value="TST_Repeat_1"/>
    <property type="match status" value="1"/>
</dbReference>
<dbReference type="Proteomes" id="UP000295443">
    <property type="component" value="Unassembled WGS sequence"/>
</dbReference>
<dbReference type="InterPro" id="IPR036873">
    <property type="entry name" value="Rhodanese-like_dom_sf"/>
</dbReference>
<dbReference type="InterPro" id="IPR045078">
    <property type="entry name" value="TST/MPST-like"/>
</dbReference>
<comment type="caution">
    <text evidence="4">The sequence shown here is derived from an EMBL/GenBank/DDBJ whole genome shotgun (WGS) entry which is preliminary data.</text>
</comment>
<dbReference type="Pfam" id="PF00581">
    <property type="entry name" value="Rhodanese"/>
    <property type="match status" value="2"/>
</dbReference>
<dbReference type="CDD" id="cd01449">
    <property type="entry name" value="TST_Repeat_2"/>
    <property type="match status" value="1"/>
</dbReference>
<dbReference type="PROSITE" id="PS50206">
    <property type="entry name" value="RHODANESE_3"/>
    <property type="match status" value="2"/>
</dbReference>
<evidence type="ECO:0000313" key="4">
    <source>
        <dbReference type="EMBL" id="TCJ15702.1"/>
    </source>
</evidence>
<protein>
    <submittedName>
        <fullName evidence="4">Sulfurtransferase</fullName>
    </submittedName>
</protein>
<organism evidence="4 5">
    <name type="scientific">Parasulfuritortus cantonensis</name>
    <dbReference type="NCBI Taxonomy" id="2528202"/>
    <lineage>
        <taxon>Bacteria</taxon>
        <taxon>Pseudomonadati</taxon>
        <taxon>Pseudomonadota</taxon>
        <taxon>Betaproteobacteria</taxon>
        <taxon>Nitrosomonadales</taxon>
        <taxon>Thiobacillaceae</taxon>
        <taxon>Parasulfuritortus</taxon>
    </lineage>
</organism>
<dbReference type="SMART" id="SM00450">
    <property type="entry name" value="RHOD"/>
    <property type="match status" value="2"/>
</dbReference>
<dbReference type="PANTHER" id="PTHR11364">
    <property type="entry name" value="THIOSULFATE SULFERTANSFERASE"/>
    <property type="match status" value="1"/>
</dbReference>
<evidence type="ECO:0000256" key="1">
    <source>
        <dbReference type="ARBA" id="ARBA00022679"/>
    </source>
</evidence>
<evidence type="ECO:0000259" key="3">
    <source>
        <dbReference type="PROSITE" id="PS50206"/>
    </source>
</evidence>
<proteinExistence type="predicted"/>
<dbReference type="RefSeq" id="WP_131445736.1">
    <property type="nucleotide sequence ID" value="NZ_SJZB01000024.1"/>
</dbReference>
<dbReference type="GO" id="GO:0004792">
    <property type="term" value="F:thiosulfate-cyanide sulfurtransferase activity"/>
    <property type="evidence" value="ECO:0007669"/>
    <property type="project" value="TreeGrafter"/>
</dbReference>
<dbReference type="InterPro" id="IPR001763">
    <property type="entry name" value="Rhodanese-like_dom"/>
</dbReference>
<sequence length="283" mass="30757">MFHTTLVSTSHLARHLDDPNWVVIDCRFSLSDPDGGREAYLKGHVPGAHYAHLDNDLAGPMGAATGRHPMPDIDALAGKLCHWGVGINKQVVLYDDAFGSMAARLWWLLRWLGHPGVALLDGGYPKWVREKNPVSQEIPAADGHASCAKLPEASLIVGADEVLRASRSGDKLILDARPERRFSGEFEPLDPVAGHVPGAVNWNYEENLDMDGTYLPPEALRENYQALLKGRAPSEVIHMCGSGVTACHNVLAMEIAGLSGSRLYVGSWSEWITDPSRPVATGE</sequence>
<dbReference type="Gene3D" id="3.40.250.10">
    <property type="entry name" value="Rhodanese-like domain"/>
    <property type="match status" value="2"/>
</dbReference>
<reference evidence="4 5" key="1">
    <citation type="submission" date="2019-03" db="EMBL/GenBank/DDBJ databases">
        <title>Genome sequence of Thiobacillaceae bacterium LSR1, a sulfur-oxidizing bacterium isolated from freshwater sediment.</title>
        <authorList>
            <person name="Li S."/>
        </authorList>
    </citation>
    <scope>NUCLEOTIDE SEQUENCE [LARGE SCALE GENOMIC DNA]</scope>
    <source>
        <strain evidence="4 5">LSR1</strain>
    </source>
</reference>
<evidence type="ECO:0000313" key="5">
    <source>
        <dbReference type="Proteomes" id="UP000295443"/>
    </source>
</evidence>
<dbReference type="PANTHER" id="PTHR11364:SF27">
    <property type="entry name" value="SULFURTRANSFERASE"/>
    <property type="match status" value="1"/>
</dbReference>
<dbReference type="OrthoDB" id="9781034at2"/>
<gene>
    <name evidence="4" type="ORF">EZJ19_06435</name>
</gene>
<keyword evidence="5" id="KW-1185">Reference proteome</keyword>
<keyword evidence="2" id="KW-0677">Repeat</keyword>
<dbReference type="AlphaFoldDB" id="A0A4V2NW22"/>
<keyword evidence="1 4" id="KW-0808">Transferase</keyword>
<evidence type="ECO:0000256" key="2">
    <source>
        <dbReference type="ARBA" id="ARBA00022737"/>
    </source>
</evidence>